<dbReference type="EMBL" id="JBBPBM010000001">
    <property type="protein sequence ID" value="KAK8600133.1"/>
    <property type="molecule type" value="Genomic_DNA"/>
</dbReference>
<evidence type="ECO:0000256" key="6">
    <source>
        <dbReference type="ARBA" id="ARBA00023015"/>
    </source>
</evidence>
<evidence type="ECO:0000256" key="9">
    <source>
        <dbReference type="ARBA" id="ARBA00023242"/>
    </source>
</evidence>
<keyword evidence="5" id="KW-0862">Zinc</keyword>
<evidence type="ECO:0000256" key="5">
    <source>
        <dbReference type="ARBA" id="ARBA00022833"/>
    </source>
</evidence>
<dbReference type="PANTHER" id="PTHR31576:SF2">
    <property type="entry name" value="TATA BOX-BINDING PROTEIN-ASSOCIATED FACTOR RNA POLYMERASE I SUBUNIT B"/>
    <property type="match status" value="1"/>
</dbReference>
<feature type="region of interest" description="Disordered" evidence="10">
    <location>
        <begin position="1"/>
        <end position="34"/>
    </location>
</feature>
<keyword evidence="3" id="KW-0479">Metal-binding</keyword>
<evidence type="ECO:0000256" key="2">
    <source>
        <dbReference type="ARBA" id="ARBA00006899"/>
    </source>
</evidence>
<evidence type="ECO:0000256" key="3">
    <source>
        <dbReference type="ARBA" id="ARBA00022723"/>
    </source>
</evidence>
<feature type="compositionally biased region" description="Basic and acidic residues" evidence="10">
    <location>
        <begin position="1"/>
        <end position="26"/>
    </location>
</feature>
<dbReference type="PANTHER" id="PTHR31576">
    <property type="entry name" value="TATA BOX-BINDING PROTEIN-ASSOCIATED FACTOR RNA POLYMERASE I SUBUNIT B"/>
    <property type="match status" value="1"/>
</dbReference>
<keyword evidence="7" id="KW-0238">DNA-binding</keyword>
<evidence type="ECO:0000256" key="7">
    <source>
        <dbReference type="ARBA" id="ARBA00023125"/>
    </source>
</evidence>
<evidence type="ECO:0000256" key="1">
    <source>
        <dbReference type="ARBA" id="ARBA00004604"/>
    </source>
</evidence>
<protein>
    <submittedName>
        <fullName evidence="11">Uncharacterized protein</fullName>
    </submittedName>
</protein>
<dbReference type="Proteomes" id="UP001472677">
    <property type="component" value="Unassembled WGS sequence"/>
</dbReference>
<keyword evidence="4" id="KW-0863">Zinc-finger</keyword>
<keyword evidence="8" id="KW-0804">Transcription</keyword>
<evidence type="ECO:0000313" key="11">
    <source>
        <dbReference type="EMBL" id="KAK8600133.1"/>
    </source>
</evidence>
<evidence type="ECO:0000256" key="10">
    <source>
        <dbReference type="SAM" id="MobiDB-lite"/>
    </source>
</evidence>
<proteinExistence type="inferred from homology"/>
<organism evidence="11 12">
    <name type="scientific">Hibiscus sabdariffa</name>
    <name type="common">roselle</name>
    <dbReference type="NCBI Taxonomy" id="183260"/>
    <lineage>
        <taxon>Eukaryota</taxon>
        <taxon>Viridiplantae</taxon>
        <taxon>Streptophyta</taxon>
        <taxon>Embryophyta</taxon>
        <taxon>Tracheophyta</taxon>
        <taxon>Spermatophyta</taxon>
        <taxon>Magnoliopsida</taxon>
        <taxon>eudicotyledons</taxon>
        <taxon>Gunneridae</taxon>
        <taxon>Pentapetalae</taxon>
        <taxon>rosids</taxon>
        <taxon>malvids</taxon>
        <taxon>Malvales</taxon>
        <taxon>Malvaceae</taxon>
        <taxon>Malvoideae</taxon>
        <taxon>Hibiscus</taxon>
    </lineage>
</organism>
<reference evidence="11 12" key="1">
    <citation type="journal article" date="2024" name="G3 (Bethesda)">
        <title>Genome assembly of Hibiscus sabdariffa L. provides insights into metabolisms of medicinal natural products.</title>
        <authorList>
            <person name="Kim T."/>
        </authorList>
    </citation>
    <scope>NUCLEOTIDE SEQUENCE [LARGE SCALE GENOMIC DNA]</scope>
    <source>
        <strain evidence="11">TK-2024</strain>
        <tissue evidence="11">Old leaves</tissue>
    </source>
</reference>
<keyword evidence="6" id="KW-0805">Transcription regulation</keyword>
<evidence type="ECO:0000256" key="8">
    <source>
        <dbReference type="ARBA" id="ARBA00023163"/>
    </source>
</evidence>
<sequence>MVRDKEYYSSPSHDGRTSHENPKPSDEVSTETNGHRAIRLMKKNMEESKFCYIPPRIKLRRLDYLQHVRKRDEDAINYVAHVDYYILLRACAMVVEVYMRIMHVGVLDMERRSDWLEKKNRSLFKSNSS</sequence>
<accession>A0ABR2GB52</accession>
<dbReference type="InterPro" id="IPR033599">
    <property type="entry name" value="TAF1B/Rrn7"/>
</dbReference>
<comment type="subcellular location">
    <subcellularLocation>
        <location evidence="1">Nucleus</location>
        <location evidence="1">Nucleolus</location>
    </subcellularLocation>
</comment>
<evidence type="ECO:0000256" key="4">
    <source>
        <dbReference type="ARBA" id="ARBA00022771"/>
    </source>
</evidence>
<evidence type="ECO:0000313" key="12">
    <source>
        <dbReference type="Proteomes" id="UP001472677"/>
    </source>
</evidence>
<name>A0ABR2GB52_9ROSI</name>
<keyword evidence="12" id="KW-1185">Reference proteome</keyword>
<keyword evidence="9" id="KW-0539">Nucleus</keyword>
<comment type="caution">
    <text evidence="11">The sequence shown here is derived from an EMBL/GenBank/DDBJ whole genome shotgun (WGS) entry which is preliminary data.</text>
</comment>
<comment type="similarity">
    <text evidence="2">Belongs to the RRN7/TAF1B family.</text>
</comment>
<gene>
    <name evidence="11" type="ORF">V6N12_049991</name>
</gene>